<dbReference type="STRING" id="39966.A0A369K6P8"/>
<gene>
    <name evidence="3" type="primary">smyd2b_1</name>
    <name evidence="3" type="ORF">Hypma_001529</name>
</gene>
<dbReference type="Proteomes" id="UP000076154">
    <property type="component" value="Unassembled WGS sequence"/>
</dbReference>
<evidence type="ECO:0000313" key="4">
    <source>
        <dbReference type="Proteomes" id="UP000076154"/>
    </source>
</evidence>
<dbReference type="PANTHER" id="PTHR47332:SF4">
    <property type="entry name" value="SET DOMAIN-CONTAINING PROTEIN 5"/>
    <property type="match status" value="1"/>
</dbReference>
<dbReference type="SUPFAM" id="SSF82199">
    <property type="entry name" value="SET domain"/>
    <property type="match status" value="1"/>
</dbReference>
<dbReference type="AlphaFoldDB" id="A0A369K6P8"/>
<dbReference type="PANTHER" id="PTHR47332">
    <property type="entry name" value="SET DOMAIN-CONTAINING PROTEIN 5"/>
    <property type="match status" value="1"/>
</dbReference>
<evidence type="ECO:0000313" key="3">
    <source>
        <dbReference type="EMBL" id="RDB28335.1"/>
    </source>
</evidence>
<dbReference type="OrthoDB" id="5945798at2759"/>
<feature type="region of interest" description="Disordered" evidence="1">
    <location>
        <begin position="1"/>
        <end position="35"/>
    </location>
</feature>
<keyword evidence="4" id="KW-1185">Reference proteome</keyword>
<dbReference type="GO" id="GO:0032259">
    <property type="term" value="P:methylation"/>
    <property type="evidence" value="ECO:0007669"/>
    <property type="project" value="UniProtKB-KW"/>
</dbReference>
<dbReference type="CDD" id="cd20071">
    <property type="entry name" value="SET_SMYD"/>
    <property type="match status" value="1"/>
</dbReference>
<dbReference type="Pfam" id="PF00856">
    <property type="entry name" value="SET"/>
    <property type="match status" value="1"/>
</dbReference>
<dbReference type="EMBL" id="LUEZ02000012">
    <property type="protein sequence ID" value="RDB28335.1"/>
    <property type="molecule type" value="Genomic_DNA"/>
</dbReference>
<protein>
    <submittedName>
        <fullName evidence="3">N-lysine methyltransferase SMYD2-B</fullName>
    </submittedName>
</protein>
<feature type="compositionally biased region" description="Basic and acidic residues" evidence="1">
    <location>
        <begin position="18"/>
        <end position="27"/>
    </location>
</feature>
<name>A0A369K6P8_HYPMA</name>
<evidence type="ECO:0000259" key="2">
    <source>
        <dbReference type="PROSITE" id="PS50280"/>
    </source>
</evidence>
<dbReference type="InterPro" id="IPR001214">
    <property type="entry name" value="SET_dom"/>
</dbReference>
<dbReference type="SMART" id="SM00317">
    <property type="entry name" value="SET"/>
    <property type="match status" value="1"/>
</dbReference>
<keyword evidence="3" id="KW-0808">Transferase</keyword>
<accession>A0A369K6P8</accession>
<dbReference type="InParanoid" id="A0A369K6P8"/>
<dbReference type="Gene3D" id="2.170.270.10">
    <property type="entry name" value="SET domain"/>
    <property type="match status" value="1"/>
</dbReference>
<dbReference type="InterPro" id="IPR046341">
    <property type="entry name" value="SET_dom_sf"/>
</dbReference>
<feature type="domain" description="SET" evidence="2">
    <location>
        <begin position="110"/>
        <end position="288"/>
    </location>
</feature>
<reference evidence="3" key="1">
    <citation type="submission" date="2018-04" db="EMBL/GenBank/DDBJ databases">
        <title>Whole genome sequencing of Hypsizygus marmoreus.</title>
        <authorList>
            <person name="Choi I.-G."/>
            <person name="Min B."/>
            <person name="Kim J.-G."/>
            <person name="Kim S."/>
            <person name="Oh Y.-L."/>
            <person name="Kong W.-S."/>
            <person name="Park H."/>
            <person name="Jeong J."/>
            <person name="Song E.-S."/>
        </authorList>
    </citation>
    <scope>NUCLEOTIDE SEQUENCE [LARGE SCALE GENOMIC DNA]</scope>
    <source>
        <strain evidence="3">51987-8</strain>
    </source>
</reference>
<keyword evidence="3" id="KW-0489">Methyltransferase</keyword>
<dbReference type="InterPro" id="IPR053185">
    <property type="entry name" value="SET_domain_protein"/>
</dbReference>
<sequence>MKRGFLNTKKAARSAVRHAPDDQRDEVQPGQQNLPVGNVETAASEHRAPGVKHVELGSGKTDDLLGDACIFTAIPNVKPGTTLAEYPDNWTECIFLDPKLKHVILNTPNFPTCISKVPIPRQRITVTPSMGLGVFATCDLKMNDLILVERPLVILPNALSAPIDFSGGTSVEQQQLAMLMKYEKALEVMVGRMIPENRAALMSLENVHKKNGSGSIFGILRTNGFGISALSEDEASPVTYSAVFDKLSRLNHSCAPNGVVKFNVSSFSSSLRAVRDIKKGEQIFISYCEAQVGTAARHKELAAYGFECVCPRCTDPASDALYQRIVKSTMEPAGPLTLPALLAESLSWMKKIEAAGLQALPEYGTHMIVAWRAEAALGRMDEFERYQRMWKDWYEVVNGKPHGG</sequence>
<proteinExistence type="predicted"/>
<dbReference type="GO" id="GO:0008168">
    <property type="term" value="F:methyltransferase activity"/>
    <property type="evidence" value="ECO:0007669"/>
    <property type="project" value="UniProtKB-KW"/>
</dbReference>
<comment type="caution">
    <text evidence="3">The sequence shown here is derived from an EMBL/GenBank/DDBJ whole genome shotgun (WGS) entry which is preliminary data.</text>
</comment>
<dbReference type="PROSITE" id="PS50280">
    <property type="entry name" value="SET"/>
    <property type="match status" value="1"/>
</dbReference>
<evidence type="ECO:0000256" key="1">
    <source>
        <dbReference type="SAM" id="MobiDB-lite"/>
    </source>
</evidence>
<organism evidence="3 4">
    <name type="scientific">Hypsizygus marmoreus</name>
    <name type="common">White beech mushroom</name>
    <name type="synonym">Agaricus marmoreus</name>
    <dbReference type="NCBI Taxonomy" id="39966"/>
    <lineage>
        <taxon>Eukaryota</taxon>
        <taxon>Fungi</taxon>
        <taxon>Dikarya</taxon>
        <taxon>Basidiomycota</taxon>
        <taxon>Agaricomycotina</taxon>
        <taxon>Agaricomycetes</taxon>
        <taxon>Agaricomycetidae</taxon>
        <taxon>Agaricales</taxon>
        <taxon>Tricholomatineae</taxon>
        <taxon>Lyophyllaceae</taxon>
        <taxon>Hypsizygus</taxon>
    </lineage>
</organism>